<dbReference type="SUPFAM" id="SSF55174">
    <property type="entry name" value="Alpha-L RNA-binding motif"/>
    <property type="match status" value="1"/>
</dbReference>
<dbReference type="PROSITE" id="PS50889">
    <property type="entry name" value="S4"/>
    <property type="match status" value="1"/>
</dbReference>
<evidence type="ECO:0000256" key="1">
    <source>
        <dbReference type="ARBA" id="ARBA00008348"/>
    </source>
</evidence>
<dbReference type="CDD" id="cd00165">
    <property type="entry name" value="S4"/>
    <property type="match status" value="1"/>
</dbReference>
<dbReference type="InterPro" id="IPR042092">
    <property type="entry name" value="PsdUridine_s_RsuA/RluB/E/F_cat"/>
</dbReference>
<dbReference type="CDD" id="cd02553">
    <property type="entry name" value="PseudoU_synth_RsuA"/>
    <property type="match status" value="1"/>
</dbReference>
<name>A0ABX2LTK6_9STAP</name>
<dbReference type="PROSITE" id="PS01149">
    <property type="entry name" value="PSI_RSU"/>
    <property type="match status" value="1"/>
</dbReference>
<dbReference type="InterPro" id="IPR020094">
    <property type="entry name" value="TruA/RsuA/RluB/E/F_N"/>
</dbReference>
<dbReference type="Proteomes" id="UP000610527">
    <property type="component" value="Unassembled WGS sequence"/>
</dbReference>
<comment type="caution">
    <text evidence="7">The sequence shown here is derived from an EMBL/GenBank/DDBJ whole genome shotgun (WGS) entry which is preliminary data.</text>
</comment>
<accession>A0ABX2LTK6</accession>
<dbReference type="InterPro" id="IPR000748">
    <property type="entry name" value="PsdUridine_synth_RsuA/RluB/E/F"/>
</dbReference>
<dbReference type="Gene3D" id="3.30.70.580">
    <property type="entry name" value="Pseudouridine synthase I, catalytic domain, N-terminal subdomain"/>
    <property type="match status" value="1"/>
</dbReference>
<keyword evidence="8" id="KW-1185">Reference proteome</keyword>
<comment type="similarity">
    <text evidence="1 5">Belongs to the pseudouridine synthase RsuA family.</text>
</comment>
<dbReference type="EC" id="5.4.99.-" evidence="5"/>
<dbReference type="RefSeq" id="WP_053030514.1">
    <property type="nucleotide sequence ID" value="NZ_CUEE01000008.1"/>
</dbReference>
<dbReference type="InterPro" id="IPR036986">
    <property type="entry name" value="S4_RNA-bd_sf"/>
</dbReference>
<dbReference type="Pfam" id="PF01479">
    <property type="entry name" value="S4"/>
    <property type="match status" value="1"/>
</dbReference>
<dbReference type="InterPro" id="IPR002942">
    <property type="entry name" value="S4_RNA-bd"/>
</dbReference>
<evidence type="ECO:0000256" key="4">
    <source>
        <dbReference type="PROSITE-ProRule" id="PRU00182"/>
    </source>
</evidence>
<dbReference type="EMBL" id="JABVEG010000003">
    <property type="protein sequence ID" value="NUI82530.1"/>
    <property type="molecule type" value="Genomic_DNA"/>
</dbReference>
<dbReference type="Gene3D" id="3.30.70.1560">
    <property type="entry name" value="Alpha-L RNA-binding motif"/>
    <property type="match status" value="1"/>
</dbReference>
<evidence type="ECO:0000259" key="6">
    <source>
        <dbReference type="SMART" id="SM00363"/>
    </source>
</evidence>
<dbReference type="SUPFAM" id="SSF55120">
    <property type="entry name" value="Pseudouridine synthase"/>
    <property type="match status" value="1"/>
</dbReference>
<gene>
    <name evidence="7" type="ORF">HUN84_07130</name>
</gene>
<keyword evidence="2 4" id="KW-0694">RNA-binding</keyword>
<dbReference type="Pfam" id="PF00849">
    <property type="entry name" value="PseudoU_synth_2"/>
    <property type="match status" value="1"/>
</dbReference>
<dbReference type="Gene3D" id="3.10.290.10">
    <property type="entry name" value="RNA-binding S4 domain"/>
    <property type="match status" value="1"/>
</dbReference>
<sequence>MRLDKFLANMGVGTRSEVKQLLKKGTVTVNDSIEKSPKCHINPEDDIVMVNGKQITFINHIYIMLNKPKGYISATHDGTNRTVIDLIPEYQHLDIFPVGRLDKDTEGLLLITNDGQFSHELMSPVKHVSKTYEVISQHTISDDDIEAFKQGITLSDGPVKPALLTRVNETTSQVTIYEGKYHQVKRMFHAIENEVLELKRLKIANLALDENLKSGEYKLLSDDELKLLQHS</sequence>
<evidence type="ECO:0000313" key="7">
    <source>
        <dbReference type="EMBL" id="NUI82530.1"/>
    </source>
</evidence>
<proteinExistence type="inferred from homology"/>
<dbReference type="InterPro" id="IPR020103">
    <property type="entry name" value="PsdUridine_synth_cat_dom_sf"/>
</dbReference>
<dbReference type="InterPro" id="IPR050343">
    <property type="entry name" value="RsuA_PseudoU_synthase"/>
</dbReference>
<evidence type="ECO:0000256" key="3">
    <source>
        <dbReference type="ARBA" id="ARBA00023235"/>
    </source>
</evidence>
<dbReference type="NCBIfam" id="TIGR00093">
    <property type="entry name" value="pseudouridine synthase"/>
    <property type="match status" value="1"/>
</dbReference>
<dbReference type="PANTHER" id="PTHR47683:SF4">
    <property type="entry name" value="PSEUDOURIDINE SYNTHASE"/>
    <property type="match status" value="1"/>
</dbReference>
<feature type="domain" description="RNA-binding S4" evidence="6">
    <location>
        <begin position="1"/>
        <end position="56"/>
    </location>
</feature>
<keyword evidence="3 5" id="KW-0413">Isomerase</keyword>
<organism evidence="7 8">
    <name type="scientific">Staphylococcus borealis</name>
    <dbReference type="NCBI Taxonomy" id="2742203"/>
    <lineage>
        <taxon>Bacteria</taxon>
        <taxon>Bacillati</taxon>
        <taxon>Bacillota</taxon>
        <taxon>Bacilli</taxon>
        <taxon>Bacillales</taxon>
        <taxon>Staphylococcaceae</taxon>
        <taxon>Staphylococcus</taxon>
    </lineage>
</organism>
<dbReference type="GeneID" id="74186868"/>
<evidence type="ECO:0000256" key="2">
    <source>
        <dbReference type="ARBA" id="ARBA00022884"/>
    </source>
</evidence>
<evidence type="ECO:0000313" key="8">
    <source>
        <dbReference type="Proteomes" id="UP000610527"/>
    </source>
</evidence>
<protein>
    <recommendedName>
        <fullName evidence="5">Pseudouridine synthase</fullName>
        <ecNumber evidence="5">5.4.99.-</ecNumber>
    </recommendedName>
</protein>
<reference evidence="7 8" key="1">
    <citation type="submission" date="2020-06" db="EMBL/GenBank/DDBJ databases">
        <title>Staphylococcus borealis sp. nov. -A novel member of the Staphylococcaceae family isolated from skin and blood in humans.</title>
        <authorList>
            <person name="Pain M."/>
            <person name="Wolden R."/>
            <person name="Jaen-Luchoro D."/>
            <person name="Salva-Serra F."/>
            <person name="Iglesias B.P."/>
            <person name="Karlsson R."/>
            <person name="Klingenberg C."/>
            <person name="Cavanagh J.P."/>
        </authorList>
    </citation>
    <scope>NUCLEOTIDE SEQUENCE [LARGE SCALE GENOMIC DNA]</scope>
    <source>
        <strain evidence="7 8">58-22</strain>
    </source>
</reference>
<evidence type="ECO:0000256" key="5">
    <source>
        <dbReference type="RuleBase" id="RU003887"/>
    </source>
</evidence>
<dbReference type="SMART" id="SM00363">
    <property type="entry name" value="S4"/>
    <property type="match status" value="1"/>
</dbReference>
<dbReference type="InterPro" id="IPR006145">
    <property type="entry name" value="PsdUridine_synth_RsuA/RluA"/>
</dbReference>
<dbReference type="InterPro" id="IPR018496">
    <property type="entry name" value="PsdUridine_synth_RsuA/RluB_CS"/>
</dbReference>
<dbReference type="PANTHER" id="PTHR47683">
    <property type="entry name" value="PSEUDOURIDINE SYNTHASE FAMILY PROTEIN-RELATED"/>
    <property type="match status" value="1"/>
</dbReference>